<dbReference type="PANTHER" id="PTHR32440">
    <property type="entry name" value="PHOSPHATASE DCR2-RELATED-RELATED"/>
    <property type="match status" value="1"/>
</dbReference>
<dbReference type="Gene3D" id="3.60.21.10">
    <property type="match status" value="1"/>
</dbReference>
<keyword evidence="4" id="KW-1185">Reference proteome</keyword>
<evidence type="ECO:0000256" key="1">
    <source>
        <dbReference type="SAM" id="SignalP"/>
    </source>
</evidence>
<reference evidence="3 4" key="1">
    <citation type="submission" date="2019-06" db="EMBL/GenBank/DDBJ databases">
        <title>Draft genome sequence of the filamentous fungus Phialemoniopsis curvata isolated from diesel fuel.</title>
        <authorList>
            <person name="Varaljay V.A."/>
            <person name="Lyon W.J."/>
            <person name="Crouch A.L."/>
            <person name="Drake C.E."/>
            <person name="Hollomon J.M."/>
            <person name="Nadeau L.J."/>
            <person name="Nunn H.S."/>
            <person name="Stevenson B.S."/>
            <person name="Bojanowski C.L."/>
            <person name="Crookes-Goodson W.J."/>
        </authorList>
    </citation>
    <scope>NUCLEOTIDE SEQUENCE [LARGE SCALE GENOMIC DNA]</scope>
    <source>
        <strain evidence="3 4">D216</strain>
    </source>
</reference>
<evidence type="ECO:0000313" key="4">
    <source>
        <dbReference type="Proteomes" id="UP000319257"/>
    </source>
</evidence>
<feature type="signal peptide" evidence="1">
    <location>
        <begin position="1"/>
        <end position="18"/>
    </location>
</feature>
<dbReference type="GeneID" id="41973518"/>
<evidence type="ECO:0000313" key="3">
    <source>
        <dbReference type="EMBL" id="TPX13600.1"/>
    </source>
</evidence>
<proteinExistence type="predicted"/>
<dbReference type="Proteomes" id="UP000319257">
    <property type="component" value="Unassembled WGS sequence"/>
</dbReference>
<feature type="chain" id="PRO_5021458869" description="Calcineurin-like phosphoesterase domain-containing protein" evidence="1">
    <location>
        <begin position="19"/>
        <end position="414"/>
    </location>
</feature>
<dbReference type="STRING" id="1093900.A0A507BAI8"/>
<feature type="domain" description="Calcineurin-like phosphoesterase" evidence="2">
    <location>
        <begin position="59"/>
        <end position="238"/>
    </location>
</feature>
<accession>A0A507BAI8</accession>
<dbReference type="AlphaFoldDB" id="A0A507BAI8"/>
<dbReference type="InParanoid" id="A0A507BAI8"/>
<dbReference type="Pfam" id="PF00149">
    <property type="entry name" value="Metallophos"/>
    <property type="match status" value="1"/>
</dbReference>
<comment type="caution">
    <text evidence="3">The sequence shown here is derived from an EMBL/GenBank/DDBJ whole genome shotgun (WGS) entry which is preliminary data.</text>
</comment>
<protein>
    <recommendedName>
        <fullName evidence="2">Calcineurin-like phosphoesterase domain-containing protein</fullName>
    </recommendedName>
</protein>
<dbReference type="InterPro" id="IPR004843">
    <property type="entry name" value="Calcineurin-like_PHP"/>
</dbReference>
<dbReference type="PANTHER" id="PTHR32440:SF11">
    <property type="entry name" value="METALLOPHOSPHOESTERASE DOMAIN-CONTAINING PROTEIN"/>
    <property type="match status" value="1"/>
</dbReference>
<evidence type="ECO:0000259" key="2">
    <source>
        <dbReference type="Pfam" id="PF00149"/>
    </source>
</evidence>
<dbReference type="OrthoDB" id="783096at2759"/>
<dbReference type="GO" id="GO:0005737">
    <property type="term" value="C:cytoplasm"/>
    <property type="evidence" value="ECO:0007669"/>
    <property type="project" value="TreeGrafter"/>
</dbReference>
<dbReference type="GO" id="GO:0016788">
    <property type="term" value="F:hydrolase activity, acting on ester bonds"/>
    <property type="evidence" value="ECO:0007669"/>
    <property type="project" value="TreeGrafter"/>
</dbReference>
<dbReference type="RefSeq" id="XP_030995311.1">
    <property type="nucleotide sequence ID" value="XM_031140663.1"/>
</dbReference>
<name>A0A507BAI8_9PEZI</name>
<dbReference type="SUPFAM" id="SSF56300">
    <property type="entry name" value="Metallo-dependent phosphatases"/>
    <property type="match status" value="1"/>
</dbReference>
<gene>
    <name evidence="3" type="ORF">E0L32_006071</name>
</gene>
<dbReference type="CDD" id="cd07383">
    <property type="entry name" value="MPP_Dcr2"/>
    <property type="match status" value="1"/>
</dbReference>
<keyword evidence="1" id="KW-0732">Signal</keyword>
<organism evidence="3 4">
    <name type="scientific">Thyridium curvatum</name>
    <dbReference type="NCBI Taxonomy" id="1093900"/>
    <lineage>
        <taxon>Eukaryota</taxon>
        <taxon>Fungi</taxon>
        <taxon>Dikarya</taxon>
        <taxon>Ascomycota</taxon>
        <taxon>Pezizomycotina</taxon>
        <taxon>Sordariomycetes</taxon>
        <taxon>Sordariomycetidae</taxon>
        <taxon>Thyridiales</taxon>
        <taxon>Thyridiaceae</taxon>
        <taxon>Thyridium</taxon>
    </lineage>
</organism>
<dbReference type="EMBL" id="SKBQ01000033">
    <property type="protein sequence ID" value="TPX13600.1"/>
    <property type="molecule type" value="Genomic_DNA"/>
</dbReference>
<sequence length="414" mass="45008">MASKLLATTLAFAATALAGSKHQPLTFRNDGTFKISILEDLHYGEAESSWGALQDSLTTRTVAYLLEAEPNPDLVVINGDLLSRDAIYPNSTNYVDQILSPLLERNLTWASLHGNHDAGFNRSVEDLFAAEARHPGSRTRFMPPGLDPQQVGVTNYYLPVFGADCPTGCGCAPELLLWFFDSRGGFAYQQLDAKGARVPWPNWVDDRVVAWFEAESARITRKFGKVIPAVTFVHIPVHAFTAITEGPGLDPQRNPGINDLASTAQANGWCADGSKNSSCAHGGQDIPFMRAISNAPGMLGMFSAHIHGTSWCYKWTAESLPGYVVTPKKEGLNICYGQHTGYGGFGDWERGARQVVVSREGMAKGELNTWIRLESGEVVGKVSLNATYGQDIYPASPNRKTYCKECGDVEAPAS</sequence>
<dbReference type="InterPro" id="IPR029052">
    <property type="entry name" value="Metallo-depent_PP-like"/>
</dbReference>